<name>A0ABW7Q269_9MICO</name>
<keyword evidence="1" id="KW-1133">Transmembrane helix</keyword>
<feature type="transmembrane region" description="Helical" evidence="1">
    <location>
        <begin position="245"/>
        <end position="266"/>
    </location>
</feature>
<dbReference type="Proteomes" id="UP001610861">
    <property type="component" value="Unassembled WGS sequence"/>
</dbReference>
<dbReference type="NCBIfam" id="NF038403">
    <property type="entry name" value="perm_prefix_1"/>
    <property type="match status" value="1"/>
</dbReference>
<keyword evidence="1" id="KW-0812">Transmembrane</keyword>
<feature type="transmembrane region" description="Helical" evidence="1">
    <location>
        <begin position="212"/>
        <end position="233"/>
    </location>
</feature>
<dbReference type="RefSeq" id="WP_396638873.1">
    <property type="nucleotide sequence ID" value="NZ_JBIQWL010000001.1"/>
</dbReference>
<evidence type="ECO:0000256" key="1">
    <source>
        <dbReference type="SAM" id="Phobius"/>
    </source>
</evidence>
<evidence type="ECO:0000313" key="2">
    <source>
        <dbReference type="EMBL" id="MFH8248918.1"/>
    </source>
</evidence>
<proteinExistence type="predicted"/>
<keyword evidence="1" id="KW-0472">Membrane</keyword>
<keyword evidence="3" id="KW-1185">Reference proteome</keyword>
<feature type="transmembrane region" description="Helical" evidence="1">
    <location>
        <begin position="286"/>
        <end position="311"/>
    </location>
</feature>
<reference evidence="2 3" key="1">
    <citation type="submission" date="2024-09" db="EMBL/GenBank/DDBJ databases">
        <authorList>
            <person name="Pan X."/>
        </authorList>
    </citation>
    <scope>NUCLEOTIDE SEQUENCE [LARGE SCALE GENOMIC DNA]</scope>
    <source>
        <strain evidence="2 3">B2969</strain>
    </source>
</reference>
<evidence type="ECO:0000313" key="3">
    <source>
        <dbReference type="Proteomes" id="UP001610861"/>
    </source>
</evidence>
<dbReference type="InterPro" id="IPR047928">
    <property type="entry name" value="Perm_prefix_1"/>
</dbReference>
<protein>
    <submittedName>
        <fullName evidence="2">Permease prefix domain 1-containing protein</fullName>
    </submittedName>
</protein>
<feature type="transmembrane region" description="Helical" evidence="1">
    <location>
        <begin position="172"/>
        <end position="192"/>
    </location>
</feature>
<gene>
    <name evidence="2" type="ORF">ACH3VR_00940</name>
</gene>
<dbReference type="Pfam" id="PF22564">
    <property type="entry name" value="HAAS"/>
    <property type="match status" value="1"/>
</dbReference>
<accession>A0ABW7Q269</accession>
<feature type="transmembrane region" description="Helical" evidence="1">
    <location>
        <begin position="89"/>
        <end position="107"/>
    </location>
</feature>
<sequence>MTSTSTLTDRYVDAAMRGVPEKQRADLAAELRGSIADQIDARIEAGEPAQSAEREVLIELGDPDKLAAGYLERPLWLVGPRYYLDWWRLLKLLWAIVPVCAAFGVALGQTLAGASFGEIVGSVVGVVIAVIVHVAFWVTLVFVILERTGHETMDPAPWTPDRLPEPKASGAGFGDMIASLVFLAIGVGAVLWDHFVGWPVGGGERLPFLDPGLWPWWIAALFVVMALEAILAVTVHARGRWTMGLAAGNAVINVVFAVAALWLLAGGRLVNPDFFPTVIPEDAAEVAGILGIILGFVIGGVAIWSSIDAFLKARRAR</sequence>
<dbReference type="EMBL" id="JBIQWL010000001">
    <property type="protein sequence ID" value="MFH8248918.1"/>
    <property type="molecule type" value="Genomic_DNA"/>
</dbReference>
<comment type="caution">
    <text evidence="2">The sequence shown here is derived from an EMBL/GenBank/DDBJ whole genome shotgun (WGS) entry which is preliminary data.</text>
</comment>
<organism evidence="2 3">
    <name type="scientific">Microbacterium alkaliflavum</name>
    <dbReference type="NCBI Taxonomy" id="3248839"/>
    <lineage>
        <taxon>Bacteria</taxon>
        <taxon>Bacillati</taxon>
        <taxon>Actinomycetota</taxon>
        <taxon>Actinomycetes</taxon>
        <taxon>Micrococcales</taxon>
        <taxon>Microbacteriaceae</taxon>
        <taxon>Microbacterium</taxon>
    </lineage>
</organism>
<feature type="transmembrane region" description="Helical" evidence="1">
    <location>
        <begin position="119"/>
        <end position="145"/>
    </location>
</feature>